<feature type="domain" description="Carbohydrate kinase PfkB" evidence="3">
    <location>
        <begin position="9"/>
        <end position="293"/>
    </location>
</feature>
<dbReference type="Proteomes" id="UP001156882">
    <property type="component" value="Unassembled WGS sequence"/>
</dbReference>
<dbReference type="InterPro" id="IPR029056">
    <property type="entry name" value="Ribokinase-like"/>
</dbReference>
<evidence type="ECO:0000259" key="3">
    <source>
        <dbReference type="Pfam" id="PF00294"/>
    </source>
</evidence>
<evidence type="ECO:0000256" key="1">
    <source>
        <dbReference type="ARBA" id="ARBA00022679"/>
    </source>
</evidence>
<reference evidence="5" key="1">
    <citation type="journal article" date="2019" name="Int. J. Syst. Evol. Microbiol.">
        <title>The Global Catalogue of Microorganisms (GCM) 10K type strain sequencing project: providing services to taxonomists for standard genome sequencing and annotation.</title>
        <authorList>
            <consortium name="The Broad Institute Genomics Platform"/>
            <consortium name="The Broad Institute Genome Sequencing Center for Infectious Disease"/>
            <person name="Wu L."/>
            <person name="Ma J."/>
        </authorList>
    </citation>
    <scope>NUCLEOTIDE SEQUENCE [LARGE SCALE GENOMIC DNA]</scope>
    <source>
        <strain evidence="5">NBRC 101365</strain>
    </source>
</reference>
<evidence type="ECO:0000313" key="5">
    <source>
        <dbReference type="Proteomes" id="UP001156882"/>
    </source>
</evidence>
<name>A0ABQ6CS35_9HYPH</name>
<dbReference type="PANTHER" id="PTHR42774:SF3">
    <property type="entry name" value="KETOHEXOKINASE"/>
    <property type="match status" value="1"/>
</dbReference>
<protein>
    <submittedName>
        <fullName evidence="4">Ribokinase</fullName>
    </submittedName>
</protein>
<dbReference type="RefSeq" id="WP_284315582.1">
    <property type="nucleotide sequence ID" value="NZ_BSPC01000064.1"/>
</dbReference>
<accession>A0ABQ6CS35</accession>
<dbReference type="EMBL" id="BSPC01000064">
    <property type="protein sequence ID" value="GLS22620.1"/>
    <property type="molecule type" value="Genomic_DNA"/>
</dbReference>
<keyword evidence="2" id="KW-0418">Kinase</keyword>
<proteinExistence type="predicted"/>
<evidence type="ECO:0000256" key="2">
    <source>
        <dbReference type="ARBA" id="ARBA00022777"/>
    </source>
</evidence>
<organism evidence="4 5">
    <name type="scientific">Labrys miyagiensis</name>
    <dbReference type="NCBI Taxonomy" id="346912"/>
    <lineage>
        <taxon>Bacteria</taxon>
        <taxon>Pseudomonadati</taxon>
        <taxon>Pseudomonadota</taxon>
        <taxon>Alphaproteobacteria</taxon>
        <taxon>Hyphomicrobiales</taxon>
        <taxon>Xanthobacteraceae</taxon>
        <taxon>Labrys</taxon>
    </lineage>
</organism>
<keyword evidence="5" id="KW-1185">Reference proteome</keyword>
<sequence length="315" mass="32525">MFEFPGRQAHVACSGAASFDSIFQMEKLPTGPGKVLPLHAVEVAHGMAASAAAAVARLGGRATLFSRVGDDGVGERIIGDLSAAGVDCRFVRRAAGVHSPICTVLIDKTGERLVVPYYDPALGKDPSWLPLDLVARADAALVDIRWPEGAAAVLKAARAAGKPAVLDADTGPQAVIGELADLASHVVFSEPAALAFSGAATPQEALKTLAGRLGGFLAVTAGHEGCYWLERESGQVRQLRPPAVEVVDTLAAGDVFHGAFTLAIAEGAPIPRAIAFANAAAALKCRVFGGRLGTPGREKVEEALQVVVQISEETV</sequence>
<evidence type="ECO:0000313" key="4">
    <source>
        <dbReference type="EMBL" id="GLS22620.1"/>
    </source>
</evidence>
<gene>
    <name evidence="4" type="ORF">GCM10007874_56400</name>
</gene>
<dbReference type="PROSITE" id="PS00584">
    <property type="entry name" value="PFKB_KINASES_2"/>
    <property type="match status" value="1"/>
</dbReference>
<keyword evidence="1" id="KW-0808">Transferase</keyword>
<dbReference type="InterPro" id="IPR052562">
    <property type="entry name" value="Ketohexokinase-related"/>
</dbReference>
<dbReference type="SUPFAM" id="SSF53613">
    <property type="entry name" value="Ribokinase-like"/>
    <property type="match status" value="1"/>
</dbReference>
<dbReference type="Gene3D" id="3.40.1190.20">
    <property type="match status" value="1"/>
</dbReference>
<dbReference type="Pfam" id="PF00294">
    <property type="entry name" value="PfkB"/>
    <property type="match status" value="1"/>
</dbReference>
<dbReference type="PANTHER" id="PTHR42774">
    <property type="entry name" value="PHOSPHOTRANSFERASE SYSTEM TRANSPORT PROTEIN"/>
    <property type="match status" value="1"/>
</dbReference>
<dbReference type="InterPro" id="IPR002173">
    <property type="entry name" value="Carboh/pur_kinase_PfkB_CS"/>
</dbReference>
<comment type="caution">
    <text evidence="4">The sequence shown here is derived from an EMBL/GenBank/DDBJ whole genome shotgun (WGS) entry which is preliminary data.</text>
</comment>
<dbReference type="InterPro" id="IPR011611">
    <property type="entry name" value="PfkB_dom"/>
</dbReference>